<feature type="compositionally biased region" description="Low complexity" evidence="1">
    <location>
        <begin position="531"/>
        <end position="541"/>
    </location>
</feature>
<dbReference type="RefSeq" id="WP_132126420.1">
    <property type="nucleotide sequence ID" value="NZ_SLWS01000024.1"/>
</dbReference>
<keyword evidence="2" id="KW-0812">Transmembrane</keyword>
<dbReference type="OrthoDB" id="9804023at2"/>
<feature type="transmembrane region" description="Helical" evidence="2">
    <location>
        <begin position="180"/>
        <end position="201"/>
    </location>
</feature>
<feature type="transmembrane region" description="Helical" evidence="2">
    <location>
        <begin position="111"/>
        <end position="130"/>
    </location>
</feature>
<dbReference type="PANTHER" id="PTHR42736:SF1">
    <property type="entry name" value="PROTEIN-GLUTAMINE GAMMA-GLUTAMYLTRANSFERASE"/>
    <property type="match status" value="1"/>
</dbReference>
<evidence type="ECO:0000256" key="2">
    <source>
        <dbReference type="SAM" id="Phobius"/>
    </source>
</evidence>
<evidence type="ECO:0000313" key="4">
    <source>
        <dbReference type="EMBL" id="TCO44281.1"/>
    </source>
</evidence>
<keyword evidence="2" id="KW-1133">Transmembrane helix</keyword>
<evidence type="ECO:0000259" key="3">
    <source>
        <dbReference type="SMART" id="SM00460"/>
    </source>
</evidence>
<protein>
    <submittedName>
        <fullName evidence="4">Transglutaminase superfamily protein</fullName>
    </submittedName>
</protein>
<evidence type="ECO:0000256" key="1">
    <source>
        <dbReference type="SAM" id="MobiDB-lite"/>
    </source>
</evidence>
<gene>
    <name evidence="4" type="ORF">EV192_12454</name>
</gene>
<dbReference type="Pfam" id="PF11992">
    <property type="entry name" value="TgpA_N"/>
    <property type="match status" value="1"/>
</dbReference>
<sequence>MRQRILVACVLLAAAVPGLLFAPVFGLRPLVLPVLVVVLACYVVSEVCVWLPGLRPWRPVLGFVVGLLAVAEVTFGGVPTGATLRAVGEGLTRSWQLTLQSTWPARPDAELLFFVPMIVLLAAVLGVELLRWPTLAVVPSGCALVLSQAFAAVSGTVATVVGLAYAMIIAGVFMASRRGAAVLIVPTVVLGVAAAVGVTAVDQGSRPAYSLQETHSTPVQLARQVSPLTEVAARMRTPDTPVFSYTSADPVDRWRIVVLTGFNGVTWTPTDQFRRIGSRIPTSASVTVPTTEHSARISVPAADSVWVPSQAMPASVTGTAPLVDPASGMLALPDRAGAVDYGLSWQEPRVSPDELRNAAIDPTVPLGDLGVIPPGIADLARTATGGQRPSFLTAALLERYLSQNYGTAVGADLPTGSGWPQLRDFLLTTKRGTSEQFAAAYVALARIVGIPARIAVGYRAPRATAGSRVVVHNGDVLAWPEVAVAGVGWVPLDPAGAASGASPAAAGLAQAAAKVVTDLPPTPKVPDPVATPDSPSGPDGPFPTGTVLLGLLALVLLVGTGIPLWKLVRTVRRRRHTGERGVVAAWREARDLLRAHGAAVTAGMTVRDAARTVTDQSVVDGLARLARQMDIALWSGADADTDTVADAWAAVGSIRRGLAGRPLRARIRALFDLRTVRDPSRSIAGTLPWIG</sequence>
<evidence type="ECO:0000313" key="5">
    <source>
        <dbReference type="Proteomes" id="UP000295680"/>
    </source>
</evidence>
<accession>A0A4R2IH87</accession>
<dbReference type="SMART" id="SM00460">
    <property type="entry name" value="TGc"/>
    <property type="match status" value="1"/>
</dbReference>
<dbReference type="EMBL" id="SLWS01000024">
    <property type="protein sequence ID" value="TCO44281.1"/>
    <property type="molecule type" value="Genomic_DNA"/>
</dbReference>
<dbReference type="Gene3D" id="3.10.620.30">
    <property type="match status" value="1"/>
</dbReference>
<dbReference type="AlphaFoldDB" id="A0A4R2IH87"/>
<feature type="region of interest" description="Disordered" evidence="1">
    <location>
        <begin position="519"/>
        <end position="541"/>
    </location>
</feature>
<keyword evidence="2" id="KW-0472">Membrane</keyword>
<keyword evidence="5" id="KW-1185">Reference proteome</keyword>
<dbReference type="SUPFAM" id="SSF54001">
    <property type="entry name" value="Cysteine proteinases"/>
    <property type="match status" value="1"/>
</dbReference>
<dbReference type="InterPro" id="IPR052901">
    <property type="entry name" value="Bact_TGase-like"/>
</dbReference>
<organism evidence="4 5">
    <name type="scientific">Actinocrispum wychmicini</name>
    <dbReference type="NCBI Taxonomy" id="1213861"/>
    <lineage>
        <taxon>Bacteria</taxon>
        <taxon>Bacillati</taxon>
        <taxon>Actinomycetota</taxon>
        <taxon>Actinomycetes</taxon>
        <taxon>Pseudonocardiales</taxon>
        <taxon>Pseudonocardiaceae</taxon>
        <taxon>Actinocrispum</taxon>
    </lineage>
</organism>
<dbReference type="Proteomes" id="UP000295680">
    <property type="component" value="Unassembled WGS sequence"/>
</dbReference>
<reference evidence="4 5" key="1">
    <citation type="submission" date="2019-03" db="EMBL/GenBank/DDBJ databases">
        <title>Genomic Encyclopedia of Type Strains, Phase IV (KMG-IV): sequencing the most valuable type-strain genomes for metagenomic binning, comparative biology and taxonomic classification.</title>
        <authorList>
            <person name="Goeker M."/>
        </authorList>
    </citation>
    <scope>NUCLEOTIDE SEQUENCE [LARGE SCALE GENOMIC DNA]</scope>
    <source>
        <strain evidence="4 5">DSM 45934</strain>
    </source>
</reference>
<dbReference type="Pfam" id="PF01841">
    <property type="entry name" value="Transglut_core"/>
    <property type="match status" value="1"/>
</dbReference>
<feature type="transmembrane region" description="Helical" evidence="2">
    <location>
        <begin position="150"/>
        <end position="173"/>
    </location>
</feature>
<dbReference type="InterPro" id="IPR038765">
    <property type="entry name" value="Papain-like_cys_pep_sf"/>
</dbReference>
<feature type="transmembrane region" description="Helical" evidence="2">
    <location>
        <begin position="542"/>
        <end position="565"/>
    </location>
</feature>
<feature type="transmembrane region" description="Helical" evidence="2">
    <location>
        <begin position="31"/>
        <end position="51"/>
    </location>
</feature>
<name>A0A4R2IH87_9PSEU</name>
<dbReference type="InterPro" id="IPR002931">
    <property type="entry name" value="Transglutaminase-like"/>
</dbReference>
<proteinExistence type="predicted"/>
<feature type="domain" description="Transglutaminase-like" evidence="3">
    <location>
        <begin position="426"/>
        <end position="496"/>
    </location>
</feature>
<dbReference type="InterPro" id="IPR021878">
    <property type="entry name" value="TgpA_N"/>
</dbReference>
<dbReference type="PANTHER" id="PTHR42736">
    <property type="entry name" value="PROTEIN-GLUTAMINE GAMMA-GLUTAMYLTRANSFERASE"/>
    <property type="match status" value="1"/>
</dbReference>
<comment type="caution">
    <text evidence="4">The sequence shown here is derived from an EMBL/GenBank/DDBJ whole genome shotgun (WGS) entry which is preliminary data.</text>
</comment>